<gene>
    <name evidence="12" type="ORF">BDQ12DRAFT_731864</name>
</gene>
<keyword evidence="5 10" id="KW-0812">Transmembrane</keyword>
<dbReference type="STRING" id="68775.A0A5C3MRH3"/>
<keyword evidence="4 12" id="KW-0808">Transferase</keyword>
<evidence type="ECO:0000256" key="10">
    <source>
        <dbReference type="RuleBase" id="RU363063"/>
    </source>
</evidence>
<dbReference type="PANTHER" id="PTHR11214">
    <property type="entry name" value="BETA-1,3-N-ACETYLGLUCOSAMINYLTRANSFERASE"/>
    <property type="match status" value="1"/>
</dbReference>
<dbReference type="Proteomes" id="UP000308652">
    <property type="component" value="Unassembled WGS sequence"/>
</dbReference>
<evidence type="ECO:0000313" key="13">
    <source>
        <dbReference type="Proteomes" id="UP000308652"/>
    </source>
</evidence>
<dbReference type="Gene3D" id="3.90.550.50">
    <property type="match status" value="1"/>
</dbReference>
<sequence>MYPPSAEYSRLPTNVDSEATPFPIPPRKNSRRLKLVVIGTTVLLFFILLISFRSYGSTDVKTPSNTTERPIEEEKPTETPVLTKNSTVSVVEFPEDTFAFDKESQPEWLNSTFKGEPVVIRLAIPSRLAGFERRQALREAVLLGIPESVAQVDYRFLVGTAPEFMEDSEETHRRLAEENRVYNDIVILEDVVDIPETVSEKRYAALKWAGSVSNGTYDYFMTMDSDTFCRFTILVRRLSQLYGKKNVNPREQPVLIGRMGEHYTYFLDVMPDKDNATAKVDYDVLSGPWFPYPSGIGYIISSSLVNTFLSTDPVLPYHIPYPSDDVMVGSWVASLRNYHNTTMVWNSTNIKSDEPIHRVYPSPYFPEAIDTTVINDIEGWHDFPHRGGHDAPISWGSTCIHRFSPDEMRAFRQRKEIRGEWDLY</sequence>
<comment type="similarity">
    <text evidence="2 10">Belongs to the glycosyltransferase 31 family.</text>
</comment>
<feature type="region of interest" description="Disordered" evidence="11">
    <location>
        <begin position="59"/>
        <end position="79"/>
    </location>
</feature>
<dbReference type="EC" id="2.4.1.-" evidence="10"/>
<dbReference type="EMBL" id="ML213591">
    <property type="protein sequence ID" value="TFK43901.1"/>
    <property type="molecule type" value="Genomic_DNA"/>
</dbReference>
<evidence type="ECO:0000256" key="2">
    <source>
        <dbReference type="ARBA" id="ARBA00008661"/>
    </source>
</evidence>
<organism evidence="12 13">
    <name type="scientific">Crucibulum laeve</name>
    <dbReference type="NCBI Taxonomy" id="68775"/>
    <lineage>
        <taxon>Eukaryota</taxon>
        <taxon>Fungi</taxon>
        <taxon>Dikarya</taxon>
        <taxon>Basidiomycota</taxon>
        <taxon>Agaricomycotina</taxon>
        <taxon>Agaricomycetes</taxon>
        <taxon>Agaricomycetidae</taxon>
        <taxon>Agaricales</taxon>
        <taxon>Agaricineae</taxon>
        <taxon>Nidulariaceae</taxon>
        <taxon>Crucibulum</taxon>
    </lineage>
</organism>
<keyword evidence="13" id="KW-1185">Reference proteome</keyword>
<evidence type="ECO:0000313" key="12">
    <source>
        <dbReference type="EMBL" id="TFK43901.1"/>
    </source>
</evidence>
<dbReference type="GO" id="GO:0000139">
    <property type="term" value="C:Golgi membrane"/>
    <property type="evidence" value="ECO:0007669"/>
    <property type="project" value="UniProtKB-SubCell"/>
</dbReference>
<comment type="subcellular location">
    <subcellularLocation>
        <location evidence="1 10">Golgi apparatus membrane</location>
        <topology evidence="1 10">Single-pass type II membrane protein</topology>
    </subcellularLocation>
</comment>
<dbReference type="OrthoDB" id="3001461at2759"/>
<name>A0A5C3MRH3_9AGAR</name>
<evidence type="ECO:0000256" key="1">
    <source>
        <dbReference type="ARBA" id="ARBA00004323"/>
    </source>
</evidence>
<evidence type="ECO:0000256" key="8">
    <source>
        <dbReference type="ARBA" id="ARBA00023034"/>
    </source>
</evidence>
<evidence type="ECO:0000256" key="6">
    <source>
        <dbReference type="ARBA" id="ARBA00022968"/>
    </source>
</evidence>
<reference evidence="12 13" key="1">
    <citation type="journal article" date="2019" name="Nat. Ecol. Evol.">
        <title>Megaphylogeny resolves global patterns of mushroom evolution.</title>
        <authorList>
            <person name="Varga T."/>
            <person name="Krizsan K."/>
            <person name="Foldi C."/>
            <person name="Dima B."/>
            <person name="Sanchez-Garcia M."/>
            <person name="Sanchez-Ramirez S."/>
            <person name="Szollosi G.J."/>
            <person name="Szarkandi J.G."/>
            <person name="Papp V."/>
            <person name="Albert L."/>
            <person name="Andreopoulos W."/>
            <person name="Angelini C."/>
            <person name="Antonin V."/>
            <person name="Barry K.W."/>
            <person name="Bougher N.L."/>
            <person name="Buchanan P."/>
            <person name="Buyck B."/>
            <person name="Bense V."/>
            <person name="Catcheside P."/>
            <person name="Chovatia M."/>
            <person name="Cooper J."/>
            <person name="Damon W."/>
            <person name="Desjardin D."/>
            <person name="Finy P."/>
            <person name="Geml J."/>
            <person name="Haridas S."/>
            <person name="Hughes K."/>
            <person name="Justo A."/>
            <person name="Karasinski D."/>
            <person name="Kautmanova I."/>
            <person name="Kiss B."/>
            <person name="Kocsube S."/>
            <person name="Kotiranta H."/>
            <person name="LaButti K.M."/>
            <person name="Lechner B.E."/>
            <person name="Liimatainen K."/>
            <person name="Lipzen A."/>
            <person name="Lukacs Z."/>
            <person name="Mihaltcheva S."/>
            <person name="Morgado L.N."/>
            <person name="Niskanen T."/>
            <person name="Noordeloos M.E."/>
            <person name="Ohm R.A."/>
            <person name="Ortiz-Santana B."/>
            <person name="Ovrebo C."/>
            <person name="Racz N."/>
            <person name="Riley R."/>
            <person name="Savchenko A."/>
            <person name="Shiryaev A."/>
            <person name="Soop K."/>
            <person name="Spirin V."/>
            <person name="Szebenyi C."/>
            <person name="Tomsovsky M."/>
            <person name="Tulloss R.E."/>
            <person name="Uehling J."/>
            <person name="Grigoriev I.V."/>
            <person name="Vagvolgyi C."/>
            <person name="Papp T."/>
            <person name="Martin F.M."/>
            <person name="Miettinen O."/>
            <person name="Hibbett D.S."/>
            <person name="Nagy L.G."/>
        </authorList>
    </citation>
    <scope>NUCLEOTIDE SEQUENCE [LARGE SCALE GENOMIC DNA]</scope>
    <source>
        <strain evidence="12 13">CBS 166.37</strain>
    </source>
</reference>
<keyword evidence="9 10" id="KW-0472">Membrane</keyword>
<evidence type="ECO:0000256" key="7">
    <source>
        <dbReference type="ARBA" id="ARBA00022989"/>
    </source>
</evidence>
<feature type="transmembrane region" description="Helical" evidence="10">
    <location>
        <begin position="35"/>
        <end position="55"/>
    </location>
</feature>
<keyword evidence="8 10" id="KW-0333">Golgi apparatus</keyword>
<protein>
    <recommendedName>
        <fullName evidence="10">Hexosyltransferase</fullName>
        <ecNumber evidence="10">2.4.1.-</ecNumber>
    </recommendedName>
</protein>
<evidence type="ECO:0000256" key="5">
    <source>
        <dbReference type="ARBA" id="ARBA00022692"/>
    </source>
</evidence>
<dbReference type="InterPro" id="IPR002659">
    <property type="entry name" value="Glyco_trans_31"/>
</dbReference>
<feature type="region of interest" description="Disordered" evidence="11">
    <location>
        <begin position="1"/>
        <end position="23"/>
    </location>
</feature>
<proteinExistence type="inferred from homology"/>
<evidence type="ECO:0000256" key="3">
    <source>
        <dbReference type="ARBA" id="ARBA00022676"/>
    </source>
</evidence>
<feature type="compositionally biased region" description="Polar residues" evidence="11">
    <location>
        <begin position="59"/>
        <end position="68"/>
    </location>
</feature>
<keyword evidence="3 10" id="KW-0328">Glycosyltransferase</keyword>
<evidence type="ECO:0000256" key="11">
    <source>
        <dbReference type="SAM" id="MobiDB-lite"/>
    </source>
</evidence>
<evidence type="ECO:0000256" key="9">
    <source>
        <dbReference type="ARBA" id="ARBA00023136"/>
    </source>
</evidence>
<keyword evidence="6 10" id="KW-0735">Signal-anchor</keyword>
<keyword evidence="7 10" id="KW-1133">Transmembrane helix</keyword>
<dbReference type="AlphaFoldDB" id="A0A5C3MRH3"/>
<accession>A0A5C3MRH3</accession>
<dbReference type="GO" id="GO:0016758">
    <property type="term" value="F:hexosyltransferase activity"/>
    <property type="evidence" value="ECO:0007669"/>
    <property type="project" value="InterPro"/>
</dbReference>
<evidence type="ECO:0000256" key="4">
    <source>
        <dbReference type="ARBA" id="ARBA00022679"/>
    </source>
</evidence>
<dbReference type="Pfam" id="PF01762">
    <property type="entry name" value="Galactosyl_T"/>
    <property type="match status" value="1"/>
</dbReference>